<dbReference type="AlphaFoldDB" id="A0A3S0P2Z5"/>
<accession>A0A3S0P2Z5</accession>
<comment type="caution">
    <text evidence="2">The sequence shown here is derived from an EMBL/GenBank/DDBJ whole genome shotgun (WGS) entry which is preliminary data.</text>
</comment>
<protein>
    <submittedName>
        <fullName evidence="2">FeoB-associated Cys-rich membrane protein</fullName>
    </submittedName>
</protein>
<feature type="transmembrane region" description="Helical" evidence="1">
    <location>
        <begin position="6"/>
        <end position="24"/>
    </location>
</feature>
<gene>
    <name evidence="2" type="ORF">EKL98_01905</name>
</gene>
<organism evidence="2 3">
    <name type="scientific">Flavobacterium bomense</name>
    <dbReference type="NCBI Taxonomy" id="2497483"/>
    <lineage>
        <taxon>Bacteria</taxon>
        <taxon>Pseudomonadati</taxon>
        <taxon>Bacteroidota</taxon>
        <taxon>Flavobacteriia</taxon>
        <taxon>Flavobacteriales</taxon>
        <taxon>Flavobacteriaceae</taxon>
        <taxon>Flavobacterium</taxon>
    </lineage>
</organism>
<dbReference type="EMBL" id="RYDJ01000001">
    <property type="protein sequence ID" value="RTZ08096.1"/>
    <property type="molecule type" value="Genomic_DNA"/>
</dbReference>
<keyword evidence="1" id="KW-1133">Transmembrane helix</keyword>
<evidence type="ECO:0000313" key="3">
    <source>
        <dbReference type="Proteomes" id="UP000280825"/>
    </source>
</evidence>
<sequence length="43" mass="4708">MDIQEILAFFALGIALAFLIKKFFLKKKKSDKNCGSGGDCGCH</sequence>
<name>A0A3S0P2Z5_9FLAO</name>
<evidence type="ECO:0000256" key="1">
    <source>
        <dbReference type="SAM" id="Phobius"/>
    </source>
</evidence>
<keyword evidence="1" id="KW-0472">Membrane</keyword>
<keyword evidence="1" id="KW-0812">Transmembrane</keyword>
<evidence type="ECO:0000313" key="2">
    <source>
        <dbReference type="EMBL" id="RTZ08096.1"/>
    </source>
</evidence>
<proteinExistence type="predicted"/>
<reference evidence="2 3" key="1">
    <citation type="submission" date="2018-12" db="EMBL/GenBank/DDBJ databases">
        <title>Flavobacterium sp. nov., isolated from glacier ice.</title>
        <authorList>
            <person name="Liu Q."/>
            <person name="Xin Y.-H."/>
        </authorList>
    </citation>
    <scope>NUCLEOTIDE SEQUENCE [LARGE SCALE GENOMIC DNA]</scope>
    <source>
        <strain evidence="2 3">RB1N8</strain>
    </source>
</reference>
<dbReference type="RefSeq" id="WP_126457698.1">
    <property type="nucleotide sequence ID" value="NZ_RYDJ01000001.1"/>
</dbReference>
<dbReference type="Proteomes" id="UP000280825">
    <property type="component" value="Unassembled WGS sequence"/>
</dbReference>
<keyword evidence="3" id="KW-1185">Reference proteome</keyword>